<organism evidence="1 2">
    <name type="scientific">Reticulomyxa filosa</name>
    <dbReference type="NCBI Taxonomy" id="46433"/>
    <lineage>
        <taxon>Eukaryota</taxon>
        <taxon>Sar</taxon>
        <taxon>Rhizaria</taxon>
        <taxon>Retaria</taxon>
        <taxon>Foraminifera</taxon>
        <taxon>Monothalamids</taxon>
        <taxon>Reticulomyxidae</taxon>
        <taxon>Reticulomyxa</taxon>
    </lineage>
</organism>
<gene>
    <name evidence="1" type="ORF">RFI_33200</name>
</gene>
<dbReference type="EMBL" id="ASPP01029697">
    <property type="protein sequence ID" value="ETO04198.1"/>
    <property type="molecule type" value="Genomic_DNA"/>
</dbReference>
<dbReference type="InterPro" id="IPR006652">
    <property type="entry name" value="Kelch_1"/>
</dbReference>
<dbReference type="Gene3D" id="2.120.10.80">
    <property type="entry name" value="Kelch-type beta propeller"/>
    <property type="match status" value="1"/>
</dbReference>
<dbReference type="InterPro" id="IPR011043">
    <property type="entry name" value="Gal_Oxase/kelch_b-propeller"/>
</dbReference>
<keyword evidence="2" id="KW-1185">Reference proteome</keyword>
<proteinExistence type="predicted"/>
<dbReference type="Proteomes" id="UP000023152">
    <property type="component" value="Unassembled WGS sequence"/>
</dbReference>
<evidence type="ECO:0008006" key="3">
    <source>
        <dbReference type="Google" id="ProtNLM"/>
    </source>
</evidence>
<name>X6LQN0_RETFI</name>
<dbReference type="InterPro" id="IPR015915">
    <property type="entry name" value="Kelch-typ_b-propeller"/>
</dbReference>
<evidence type="ECO:0000313" key="2">
    <source>
        <dbReference type="Proteomes" id="UP000023152"/>
    </source>
</evidence>
<protein>
    <recommendedName>
        <fullName evidence="3">Kelch motif family protein</fullName>
    </recommendedName>
</protein>
<dbReference type="AlphaFoldDB" id="X6LQN0"/>
<dbReference type="Pfam" id="PF01344">
    <property type="entry name" value="Kelch_1"/>
    <property type="match status" value="1"/>
</dbReference>
<dbReference type="SUPFAM" id="SSF50965">
    <property type="entry name" value="Galactose oxidase, central domain"/>
    <property type="match status" value="1"/>
</dbReference>
<comment type="caution">
    <text evidence="1">The sequence shown here is derived from an EMBL/GenBank/DDBJ whole genome shotgun (WGS) entry which is preliminary data.</text>
</comment>
<sequence>MTDLTLRNEFISEPHLPTELSGTQCVAFEDELLICGGFTHIHCYSYHTKLKAYRRIRSYPDSLNQMRGHVVIACSTLLHHKANEHEIILLSFGGKNGHCQSHTLMMKYHSVWNDKQKQLNEWISLINEQTKEKLALREYIDGTRACIGGTNLNLLFITYQKKMDILDLNNFQYLQTEIKLPQTYLYHCMVPFQYFDVNLPNYFILMQQNQCLLLKFDEATLSMKVEKLPFPNGLKGTIGYGYVCVLGHIVLFGGRIFNNATDSVYIYSIANQNWIKSTFKLPVRMGHS</sequence>
<reference evidence="1 2" key="1">
    <citation type="journal article" date="2013" name="Curr. Biol.">
        <title>The Genome of the Foraminiferan Reticulomyxa filosa.</title>
        <authorList>
            <person name="Glockner G."/>
            <person name="Hulsmann N."/>
            <person name="Schleicher M."/>
            <person name="Noegel A.A."/>
            <person name="Eichinger L."/>
            <person name="Gallinger C."/>
            <person name="Pawlowski J."/>
            <person name="Sierra R."/>
            <person name="Euteneuer U."/>
            <person name="Pillet L."/>
            <person name="Moustafa A."/>
            <person name="Platzer M."/>
            <person name="Groth M."/>
            <person name="Szafranski K."/>
            <person name="Schliwa M."/>
        </authorList>
    </citation>
    <scope>NUCLEOTIDE SEQUENCE [LARGE SCALE GENOMIC DNA]</scope>
</reference>
<accession>X6LQN0</accession>
<evidence type="ECO:0000313" key="1">
    <source>
        <dbReference type="EMBL" id="ETO04198.1"/>
    </source>
</evidence>